<keyword evidence="2" id="KW-1185">Reference proteome</keyword>
<gene>
    <name evidence="1" type="ORF">NPIL_681791</name>
</gene>
<comment type="caution">
    <text evidence="1">The sequence shown here is derived from an EMBL/GenBank/DDBJ whole genome shotgun (WGS) entry which is preliminary data.</text>
</comment>
<proteinExistence type="predicted"/>
<evidence type="ECO:0000313" key="2">
    <source>
        <dbReference type="Proteomes" id="UP000887013"/>
    </source>
</evidence>
<sequence length="174" mass="20192">MNERTLGLGCIIKAKWVKNDKNNLLRPSAGRKGGLQSKFFKTRRLNKCERISGLTSSFIIFVSDALSSESHESYEFFSIGDIFQSADLDEFLHYFPTTSQGLINSYVSLAEKKKRQLFCFPNDLYTWVSSPESIELSYKETPKIDGGFFSLFEERIAHYLFFWRMEKKCVSTMR</sequence>
<organism evidence="1 2">
    <name type="scientific">Nephila pilipes</name>
    <name type="common">Giant wood spider</name>
    <name type="synonym">Nephila maculata</name>
    <dbReference type="NCBI Taxonomy" id="299642"/>
    <lineage>
        <taxon>Eukaryota</taxon>
        <taxon>Metazoa</taxon>
        <taxon>Ecdysozoa</taxon>
        <taxon>Arthropoda</taxon>
        <taxon>Chelicerata</taxon>
        <taxon>Arachnida</taxon>
        <taxon>Araneae</taxon>
        <taxon>Araneomorphae</taxon>
        <taxon>Entelegynae</taxon>
        <taxon>Araneoidea</taxon>
        <taxon>Nephilidae</taxon>
        <taxon>Nephila</taxon>
    </lineage>
</organism>
<protein>
    <submittedName>
        <fullName evidence="1">Uncharacterized protein</fullName>
    </submittedName>
</protein>
<accession>A0A8X6U9Y9</accession>
<dbReference type="EMBL" id="BMAW01073903">
    <property type="protein sequence ID" value="GFT89818.1"/>
    <property type="molecule type" value="Genomic_DNA"/>
</dbReference>
<name>A0A8X6U9Y9_NEPPI</name>
<evidence type="ECO:0000313" key="1">
    <source>
        <dbReference type="EMBL" id="GFT89818.1"/>
    </source>
</evidence>
<dbReference type="AlphaFoldDB" id="A0A8X6U9Y9"/>
<dbReference type="Proteomes" id="UP000887013">
    <property type="component" value="Unassembled WGS sequence"/>
</dbReference>
<reference evidence="1" key="1">
    <citation type="submission" date="2020-08" db="EMBL/GenBank/DDBJ databases">
        <title>Multicomponent nature underlies the extraordinary mechanical properties of spider dragline silk.</title>
        <authorList>
            <person name="Kono N."/>
            <person name="Nakamura H."/>
            <person name="Mori M."/>
            <person name="Yoshida Y."/>
            <person name="Ohtoshi R."/>
            <person name="Malay A.D."/>
            <person name="Moran D.A.P."/>
            <person name="Tomita M."/>
            <person name="Numata K."/>
            <person name="Arakawa K."/>
        </authorList>
    </citation>
    <scope>NUCLEOTIDE SEQUENCE</scope>
</reference>